<dbReference type="Pfam" id="PF01904">
    <property type="entry name" value="DUF72"/>
    <property type="match status" value="1"/>
</dbReference>
<accession>A2BMM4</accession>
<organism evidence="1 2">
    <name type="scientific">Hyperthermus butylicus (strain DSM 5456 / JCM 9403 / PLM1-5)</name>
    <dbReference type="NCBI Taxonomy" id="415426"/>
    <lineage>
        <taxon>Archaea</taxon>
        <taxon>Thermoproteota</taxon>
        <taxon>Thermoprotei</taxon>
        <taxon>Desulfurococcales</taxon>
        <taxon>Pyrodictiaceae</taxon>
        <taxon>Hyperthermus</taxon>
    </lineage>
</organism>
<reference evidence="1 2" key="1">
    <citation type="journal article" date="2007" name="Archaea">
        <title>The genome of Hyperthermus butylicus: a sulfur-reducing, peptide fermenting, neutrophilic Crenarchaeote growing up to 108 degrees C.</title>
        <authorList>
            <person name="Brugger K."/>
            <person name="Chen L."/>
            <person name="Stark M."/>
            <person name="Zibat A."/>
            <person name="Redder P."/>
            <person name="Ruepp A."/>
            <person name="Awayez M."/>
            <person name="She Q."/>
            <person name="Garrett R.A."/>
            <person name="Klenk H.P."/>
        </authorList>
    </citation>
    <scope>NUCLEOTIDE SEQUENCE [LARGE SCALE GENOMIC DNA]</scope>
    <source>
        <strain evidence="2">DSM 5456 / JCM 9403 / PLM1-5</strain>
    </source>
</reference>
<dbReference type="EnsemblBacteria" id="ABM81235">
    <property type="protein sequence ID" value="ABM81235"/>
    <property type="gene ID" value="Hbut_1411"/>
</dbReference>
<sequence>MVVGCCGFPFARARYFQTYRSVEVQQTFYDPPSVDTLRRWREEAPEGFVFHVKAWQAVTHSRRSPTWRRIKRSLPGNLDNYGLLRPTEENRWAWRVTLETAEALGAEYIVLQTPPSLGYSPENAQRIEEFLSWAVGEARGFKVGWEPRGDWHEHPEELKRILCSARVVHIVDPFRRQPIICDWQRETYFRLHGIGGGEVNYRYRYTDQDHEKLAETIAKLIDEYGLEKVYVMFNNVYMGQDAARFREVARQKGLNVC</sequence>
<dbReference type="Proteomes" id="UP000002593">
    <property type="component" value="Chromosome"/>
</dbReference>
<proteinExistence type="predicted"/>
<dbReference type="STRING" id="415426.Hbut_1411"/>
<protein>
    <submittedName>
        <fullName evidence="1">Conserved archaeal protein</fullName>
    </submittedName>
</protein>
<dbReference type="HOGENOM" id="CLU_1192595_0_0_2"/>
<dbReference type="eggNOG" id="arCOG04291">
    <property type="taxonomic scope" value="Archaea"/>
</dbReference>
<dbReference type="SUPFAM" id="SSF117396">
    <property type="entry name" value="TM1631-like"/>
    <property type="match status" value="1"/>
</dbReference>
<dbReference type="EMBL" id="CP000493">
    <property type="protein sequence ID" value="ABM81235.1"/>
    <property type="molecule type" value="Genomic_DNA"/>
</dbReference>
<keyword evidence="2" id="KW-1185">Reference proteome</keyword>
<name>A2BMM4_HYPBU</name>
<evidence type="ECO:0000313" key="2">
    <source>
        <dbReference type="Proteomes" id="UP000002593"/>
    </source>
</evidence>
<evidence type="ECO:0000313" key="1">
    <source>
        <dbReference type="EMBL" id="ABM81235.1"/>
    </source>
</evidence>
<dbReference type="InterPro" id="IPR036520">
    <property type="entry name" value="UPF0759_sf"/>
</dbReference>
<dbReference type="PANTHER" id="PTHR30348">
    <property type="entry name" value="UNCHARACTERIZED PROTEIN YECE"/>
    <property type="match status" value="1"/>
</dbReference>
<dbReference type="PANTHER" id="PTHR30348:SF4">
    <property type="entry name" value="DUF72 DOMAIN-CONTAINING PROTEIN"/>
    <property type="match status" value="1"/>
</dbReference>
<dbReference type="InterPro" id="IPR002763">
    <property type="entry name" value="DUF72"/>
</dbReference>
<dbReference type="AlphaFoldDB" id="A2BMM4"/>
<dbReference type="KEGG" id="hbu:Hbut_1411"/>
<gene>
    <name evidence="1" type="ordered locus">Hbut_1411</name>
</gene>
<dbReference type="Gene3D" id="3.20.20.410">
    <property type="entry name" value="Protein of unknown function UPF0759"/>
    <property type="match status" value="1"/>
</dbReference>